<keyword evidence="3" id="KW-1185">Reference proteome</keyword>
<evidence type="ECO:0000313" key="3">
    <source>
        <dbReference type="Proteomes" id="UP001597251"/>
    </source>
</evidence>
<keyword evidence="1" id="KW-0812">Transmembrane</keyword>
<feature type="transmembrane region" description="Helical" evidence="1">
    <location>
        <begin position="40"/>
        <end position="61"/>
    </location>
</feature>
<organism evidence="2 3">
    <name type="scientific">Companilactobacillus keshanensis</name>
    <dbReference type="NCBI Taxonomy" id="2486003"/>
    <lineage>
        <taxon>Bacteria</taxon>
        <taxon>Bacillati</taxon>
        <taxon>Bacillota</taxon>
        <taxon>Bacilli</taxon>
        <taxon>Lactobacillales</taxon>
        <taxon>Lactobacillaceae</taxon>
        <taxon>Companilactobacillus</taxon>
    </lineage>
</organism>
<sequence>MSSILTTVSFIMALIVLGFLITWITGFFKKINTVSKVGKLGFIISISIFLAFSIGTGASLYKDIKEQSESEQLTEYMNNKALDSMKKFNKLYESQGLELETVGNKENRSWHDAIWKNSSTFDVDETLLTITMDNSVPIGSIKDRLKSLKSELEIITDNDTGDYDAQIYKDAYDKIEKMSKFIASPSGSYNNFMPKLTEMDDAVSDAHEKIKDIKS</sequence>
<dbReference type="RefSeq" id="WP_125676521.1">
    <property type="nucleotide sequence ID" value="NZ_JBHTOI010000046.1"/>
</dbReference>
<reference evidence="3" key="1">
    <citation type="journal article" date="2019" name="Int. J. Syst. Evol. Microbiol.">
        <title>The Global Catalogue of Microorganisms (GCM) 10K type strain sequencing project: providing services to taxonomists for standard genome sequencing and annotation.</title>
        <authorList>
            <consortium name="The Broad Institute Genomics Platform"/>
            <consortium name="The Broad Institute Genome Sequencing Center for Infectious Disease"/>
            <person name="Wu L."/>
            <person name="Ma J."/>
        </authorList>
    </citation>
    <scope>NUCLEOTIDE SEQUENCE [LARGE SCALE GENOMIC DNA]</scope>
    <source>
        <strain evidence="3">CCM 8936</strain>
    </source>
</reference>
<comment type="caution">
    <text evidence="2">The sequence shown here is derived from an EMBL/GenBank/DDBJ whole genome shotgun (WGS) entry which is preliminary data.</text>
</comment>
<accession>A0ABW4BWP3</accession>
<protein>
    <submittedName>
        <fullName evidence="2">Uncharacterized protein</fullName>
    </submittedName>
</protein>
<dbReference type="EMBL" id="JBHTOI010000046">
    <property type="protein sequence ID" value="MFD1418834.1"/>
    <property type="molecule type" value="Genomic_DNA"/>
</dbReference>
<feature type="transmembrane region" description="Helical" evidence="1">
    <location>
        <begin position="6"/>
        <end position="28"/>
    </location>
</feature>
<keyword evidence="1" id="KW-0472">Membrane</keyword>
<gene>
    <name evidence="2" type="ORF">ACFQ42_08770</name>
</gene>
<dbReference type="Proteomes" id="UP001597251">
    <property type="component" value="Unassembled WGS sequence"/>
</dbReference>
<keyword evidence="1" id="KW-1133">Transmembrane helix</keyword>
<proteinExistence type="predicted"/>
<evidence type="ECO:0000256" key="1">
    <source>
        <dbReference type="SAM" id="Phobius"/>
    </source>
</evidence>
<name>A0ABW4BWP3_9LACO</name>
<evidence type="ECO:0000313" key="2">
    <source>
        <dbReference type="EMBL" id="MFD1418834.1"/>
    </source>
</evidence>